<dbReference type="InterPro" id="IPR028261">
    <property type="entry name" value="DPD_II"/>
</dbReference>
<dbReference type="Pfam" id="PF12838">
    <property type="entry name" value="Fer4_7"/>
    <property type="match status" value="1"/>
</dbReference>
<dbReference type="SUPFAM" id="SSF69336">
    <property type="entry name" value="Alpha subunit of glutamate synthase, C-terminal domain"/>
    <property type="match status" value="1"/>
</dbReference>
<accession>A0A833LV52</accession>
<dbReference type="Gene3D" id="3.50.50.60">
    <property type="entry name" value="FAD/NAD(P)-binding domain"/>
    <property type="match status" value="2"/>
</dbReference>
<dbReference type="InterPro" id="IPR036188">
    <property type="entry name" value="FAD/NAD-bd_sf"/>
</dbReference>
<dbReference type="SUPFAM" id="SSF54862">
    <property type="entry name" value="4Fe-4S ferredoxins"/>
    <property type="match status" value="1"/>
</dbReference>
<evidence type="ECO:0000256" key="2">
    <source>
        <dbReference type="ARBA" id="ARBA00023004"/>
    </source>
</evidence>
<dbReference type="InterPro" id="IPR036485">
    <property type="entry name" value="Glu_synth_asu_C_sf"/>
</dbReference>
<dbReference type="SUPFAM" id="SSF51905">
    <property type="entry name" value="FAD/NAD(P)-binding domain"/>
    <property type="match status" value="1"/>
</dbReference>
<feature type="non-terminal residue" evidence="5">
    <location>
        <position position="1"/>
    </location>
</feature>
<evidence type="ECO:0000256" key="1">
    <source>
        <dbReference type="ARBA" id="ARBA00022723"/>
    </source>
</evidence>
<protein>
    <submittedName>
        <fullName evidence="5">NAD(P)-binding protein</fullName>
    </submittedName>
</protein>
<sequence length="655" mass="71079">WNPDYARPELWVLGSTGDSFAEFNCGGIAVVCGVNPKNPDNILGYRPCIGMVGGSIYFRGPIDDSFPKTNARLDQPNDEQWQWLVENMPIFLGKIGRADLFAALTKREEWRILVTVTPQERALMHSGPMPMAEFRNRFWNKAFGGGDPLRDLAPGLDRSVIQAIVTGDLRRNKPYWANCEAAAPCTYYCPIHIPTVERLRLIREGKIDEAYEMLLRYTPLPASVCGAVCPNLCMENCSRGGVDSPIEIQILGRAVGNFPSPKVADPLGKKVAIIGGGPAGMNVAWQLALAGIEAHIFEKDSQIGGKLAQVIPWERLPQAIWDQEIKRFMTMPNITVNLNADLNKEKFARLREEFDYVVIAVGTHEPRRIPFPGNERVITALDFLKQAKSDTPAAVGREVVIIGAGNVGCDVACEAYRLGAEKVTLVDIQKPLAFGKEKEAAEALGAVFRWPVMTKEVTAEGLVTADGDLIPAQTVIISIGDVPALPFLPESVETITVGGAAWISTDKAHVTSDAKVLAVGDVEKPGLATNALGAGKTAAEYIVASIKGEPWQPFAKPVIPQRALTITHYIPGPSISTEAGQADRCLSCAACRDCHLCETICPTGAISRREVEPGGTDRLLGRDKTFEYVSDDAKCIACGFCADTCPCGIWTMNAF</sequence>
<keyword evidence="2" id="KW-0408">Iron</keyword>
<dbReference type="Proteomes" id="UP000460298">
    <property type="component" value="Unassembled WGS sequence"/>
</dbReference>
<dbReference type="PANTHER" id="PTHR43100:SF2">
    <property type="entry name" value="BNAA03G19380D PROTEIN"/>
    <property type="match status" value="1"/>
</dbReference>
<feature type="domain" description="4Fe-4S ferredoxin-type" evidence="4">
    <location>
        <begin position="626"/>
        <end position="655"/>
    </location>
</feature>
<evidence type="ECO:0000313" key="6">
    <source>
        <dbReference type="Proteomes" id="UP000460298"/>
    </source>
</evidence>
<dbReference type="PANTHER" id="PTHR43100">
    <property type="entry name" value="GLUTAMATE SYNTHASE [NADPH] SMALL CHAIN"/>
    <property type="match status" value="1"/>
</dbReference>
<feature type="domain" description="4Fe-4S ferredoxin-type" evidence="4">
    <location>
        <begin position="582"/>
        <end position="611"/>
    </location>
</feature>
<dbReference type="InterPro" id="IPR051394">
    <property type="entry name" value="Glutamate_Synthase"/>
</dbReference>
<dbReference type="InterPro" id="IPR009051">
    <property type="entry name" value="Helical_ferredxn"/>
</dbReference>
<dbReference type="GO" id="GO:0046872">
    <property type="term" value="F:metal ion binding"/>
    <property type="evidence" value="ECO:0007669"/>
    <property type="project" value="UniProtKB-KW"/>
</dbReference>
<dbReference type="InterPro" id="IPR017896">
    <property type="entry name" value="4Fe4S_Fe-S-bd"/>
</dbReference>
<keyword evidence="1" id="KW-0479">Metal-binding</keyword>
<dbReference type="Pfam" id="PF07992">
    <property type="entry name" value="Pyr_redox_2"/>
    <property type="match status" value="1"/>
</dbReference>
<dbReference type="PRINTS" id="PR00368">
    <property type="entry name" value="FADPNR"/>
</dbReference>
<dbReference type="InterPro" id="IPR023753">
    <property type="entry name" value="FAD/NAD-binding_dom"/>
</dbReference>
<dbReference type="Gene3D" id="2.160.20.60">
    <property type="entry name" value="Glutamate synthase, alpha subunit, C-terminal domain"/>
    <property type="match status" value="1"/>
</dbReference>
<dbReference type="EMBL" id="WBUI01000059">
    <property type="protein sequence ID" value="KAB2928065.1"/>
    <property type="molecule type" value="Genomic_DNA"/>
</dbReference>
<dbReference type="PROSITE" id="PS51379">
    <property type="entry name" value="4FE4S_FER_2"/>
    <property type="match status" value="2"/>
</dbReference>
<evidence type="ECO:0000259" key="4">
    <source>
        <dbReference type="PROSITE" id="PS51379"/>
    </source>
</evidence>
<dbReference type="AlphaFoldDB" id="A0A833LV52"/>
<proteinExistence type="predicted"/>
<gene>
    <name evidence="5" type="ORF">F9K24_22265</name>
</gene>
<evidence type="ECO:0000313" key="5">
    <source>
        <dbReference type="EMBL" id="KAB2928065.1"/>
    </source>
</evidence>
<organism evidence="5 6">
    <name type="scientific">Leptonema illini</name>
    <dbReference type="NCBI Taxonomy" id="183"/>
    <lineage>
        <taxon>Bacteria</taxon>
        <taxon>Pseudomonadati</taxon>
        <taxon>Spirochaetota</taxon>
        <taxon>Spirochaetia</taxon>
        <taxon>Leptospirales</taxon>
        <taxon>Leptospiraceae</taxon>
        <taxon>Leptonema</taxon>
    </lineage>
</organism>
<dbReference type="Pfam" id="PF14691">
    <property type="entry name" value="Fer4_20"/>
    <property type="match status" value="1"/>
</dbReference>
<name>A0A833LV52_9LEPT</name>
<dbReference type="PROSITE" id="PS00198">
    <property type="entry name" value="4FE4S_FER_1"/>
    <property type="match status" value="1"/>
</dbReference>
<evidence type="ECO:0000256" key="3">
    <source>
        <dbReference type="ARBA" id="ARBA00023014"/>
    </source>
</evidence>
<comment type="caution">
    <text evidence="5">The sequence shown here is derived from an EMBL/GenBank/DDBJ whole genome shotgun (WGS) entry which is preliminary data.</text>
</comment>
<dbReference type="Gene3D" id="3.30.70.3270">
    <property type="match status" value="1"/>
</dbReference>
<dbReference type="Gene3D" id="1.10.1060.10">
    <property type="entry name" value="Alpha-helical ferredoxin"/>
    <property type="match status" value="1"/>
</dbReference>
<reference evidence="5 6" key="1">
    <citation type="submission" date="2019-10" db="EMBL/GenBank/DDBJ databases">
        <title>Extracellular Electron Transfer in a Candidatus Methanoperedens spp. Enrichment Culture.</title>
        <authorList>
            <person name="Berger S."/>
            <person name="Rangel Shaw D."/>
            <person name="Berben T."/>
            <person name="In 'T Zandt M."/>
            <person name="Frank J."/>
            <person name="Reimann J."/>
            <person name="Jetten M.S.M."/>
            <person name="Welte C.U."/>
        </authorList>
    </citation>
    <scope>NUCLEOTIDE SEQUENCE [LARGE SCALE GENOMIC DNA]</scope>
    <source>
        <strain evidence="5">SB12</strain>
    </source>
</reference>
<dbReference type="GO" id="GO:0016491">
    <property type="term" value="F:oxidoreductase activity"/>
    <property type="evidence" value="ECO:0007669"/>
    <property type="project" value="InterPro"/>
</dbReference>
<dbReference type="PRINTS" id="PR00469">
    <property type="entry name" value="PNDRDTASEII"/>
</dbReference>
<dbReference type="InterPro" id="IPR017900">
    <property type="entry name" value="4Fe4S_Fe_S_CS"/>
</dbReference>
<keyword evidence="3" id="KW-0411">Iron-sulfur</keyword>
<dbReference type="GO" id="GO:0051536">
    <property type="term" value="F:iron-sulfur cluster binding"/>
    <property type="evidence" value="ECO:0007669"/>
    <property type="project" value="UniProtKB-KW"/>
</dbReference>